<dbReference type="Pfam" id="PF00580">
    <property type="entry name" value="UvrD-helicase"/>
    <property type="match status" value="1"/>
</dbReference>
<keyword evidence="2 15" id="KW-0479">Metal-binding</keyword>
<dbReference type="HAMAP" id="MF_01485">
    <property type="entry name" value="RecB"/>
    <property type="match status" value="1"/>
</dbReference>
<dbReference type="Pfam" id="PF13361">
    <property type="entry name" value="UvrD_C"/>
    <property type="match status" value="1"/>
</dbReference>
<comment type="domain">
    <text evidence="15">The C-terminal domain has nuclease activity and interacts with RecD. It interacts with RecA, facilitating its loading onto ssDNA.</text>
</comment>
<dbReference type="SUPFAM" id="SSF52980">
    <property type="entry name" value="Restriction endonuclease-like"/>
    <property type="match status" value="1"/>
</dbReference>
<comment type="subunit">
    <text evidence="15">Heterotrimer of RecB, RecC and RecD. All subunits contribute to DNA-binding. Interacts with RecA.</text>
</comment>
<evidence type="ECO:0000256" key="10">
    <source>
        <dbReference type="ARBA" id="ARBA00023125"/>
    </source>
</evidence>
<evidence type="ECO:0000256" key="2">
    <source>
        <dbReference type="ARBA" id="ARBA00022723"/>
    </source>
</evidence>
<protein>
    <recommendedName>
        <fullName evidence="15">RecBCD enzyme subunit RecB</fullName>
        <ecNumber evidence="15">3.1.11.5</ecNumber>
        <ecNumber evidence="15">5.6.2.4</ecNumber>
    </recommendedName>
    <alternativeName>
        <fullName evidence="15">DNA 3'-5' helicase subunit RecB</fullName>
    </alternativeName>
    <alternativeName>
        <fullName evidence="15">Exonuclease V subunit RecB</fullName>
        <shortName evidence="15">ExoV subunit RecB</shortName>
    </alternativeName>
    <alternativeName>
        <fullName evidence="15">Helicase/nuclease RecBCD subunit RecB</fullName>
    </alternativeName>
</protein>
<keyword evidence="5 15" id="KW-0378">Hydrolase</keyword>
<dbReference type="InterPro" id="IPR000212">
    <property type="entry name" value="DNA_helicase_UvrD/REP"/>
</dbReference>
<evidence type="ECO:0000256" key="14">
    <source>
        <dbReference type="ARBA" id="ARBA00048988"/>
    </source>
</evidence>
<feature type="binding site" evidence="16">
    <location>
        <begin position="19"/>
        <end position="26"/>
    </location>
    <ligand>
        <name>ATP</name>
        <dbReference type="ChEBI" id="CHEBI:30616"/>
    </ligand>
</feature>
<dbReference type="PANTHER" id="PTHR11070">
    <property type="entry name" value="UVRD / RECB / PCRA DNA HELICASE FAMILY MEMBER"/>
    <property type="match status" value="1"/>
</dbReference>
<comment type="catalytic activity">
    <reaction evidence="13 15">
        <text>Couples ATP hydrolysis with the unwinding of duplex DNA by translocating in the 3'-5' direction.</text>
        <dbReference type="EC" id="5.6.2.4"/>
    </reaction>
</comment>
<dbReference type="Gene3D" id="3.90.320.10">
    <property type="match status" value="1"/>
</dbReference>
<dbReference type="InterPro" id="IPR004586">
    <property type="entry name" value="RecB"/>
</dbReference>
<keyword evidence="4 15" id="KW-0227">DNA damage</keyword>
<dbReference type="Gene3D" id="3.40.50.300">
    <property type="entry name" value="P-loop containing nucleotide triphosphate hydrolases"/>
    <property type="match status" value="2"/>
</dbReference>
<keyword evidence="7 15" id="KW-0269">Exonuclease</keyword>
<evidence type="ECO:0000259" key="18">
    <source>
        <dbReference type="PROSITE" id="PS51217"/>
    </source>
</evidence>
<evidence type="ECO:0000256" key="3">
    <source>
        <dbReference type="ARBA" id="ARBA00022741"/>
    </source>
</evidence>
<comment type="caution">
    <text evidence="19">The sequence shown here is derived from an EMBL/GenBank/DDBJ whole genome shotgun (WGS) entry which is preliminary data.</text>
</comment>
<dbReference type="PANTHER" id="PTHR11070:SF23">
    <property type="entry name" value="RECBCD ENZYME SUBUNIT RECB"/>
    <property type="match status" value="1"/>
</dbReference>
<dbReference type="EC" id="3.1.11.5" evidence="15"/>
<dbReference type="InterPro" id="IPR027417">
    <property type="entry name" value="P-loop_NTPase"/>
</dbReference>
<accession>A0ABT3A9C5</accession>
<evidence type="ECO:0000256" key="11">
    <source>
        <dbReference type="ARBA" id="ARBA00023204"/>
    </source>
</evidence>
<feature type="region of interest" description="Nuclease activity, interacts with RecD and RecA" evidence="15">
    <location>
        <begin position="933"/>
        <end position="1227"/>
    </location>
</feature>
<dbReference type="InterPro" id="IPR011335">
    <property type="entry name" value="Restrct_endonuc-II-like"/>
</dbReference>
<keyword evidence="6 15" id="KW-0347">Helicase</keyword>
<comment type="catalytic activity">
    <reaction evidence="15">
        <text>Exonucleolytic cleavage (in the presence of ATP) in either 5'- to 3'- or 3'- to 5'-direction to yield 5'-phosphooligonucleotides.</text>
        <dbReference type="EC" id="3.1.11.5"/>
    </reaction>
</comment>
<comment type="cofactor">
    <cofactor evidence="15">
        <name>Mg(2+)</name>
        <dbReference type="ChEBI" id="CHEBI:18420"/>
    </cofactor>
    <text evidence="15">Binds 1 Mg(2+) ion per subunit.</text>
</comment>
<dbReference type="RefSeq" id="WP_263712493.1">
    <property type="nucleotide sequence ID" value="NZ_JAOWKX010000005.1"/>
</dbReference>
<evidence type="ECO:0000256" key="6">
    <source>
        <dbReference type="ARBA" id="ARBA00022806"/>
    </source>
</evidence>
<comment type="function">
    <text evidence="15">A helicase/nuclease that prepares dsDNA breaks (DSB) for recombinational DNA repair. Binds to DSBs and unwinds DNA via a highly rapid and processive ATP-dependent bidirectional helicase activity. Unwinds dsDNA until it encounters a Chi (crossover hotspot instigator) sequence from the 3' direction. Cuts ssDNA a few nucleotides 3' to the Chi site. The properties and activities of the enzyme are changed at Chi. The Chi-altered holoenzyme produces a long 3'-ssDNA overhang and facilitates RecA-binding to the ssDNA for homologous DNA recombination and repair. Holoenzyme degrades any linearized DNA that is unable to undergo homologous recombination. In the holoenzyme this subunit contributes ATPase, 3'-5' helicase, exonuclease activity and loads RecA onto ssDNA.</text>
</comment>
<dbReference type="EMBL" id="JAOWKX010000005">
    <property type="protein sequence ID" value="MCV2885204.1"/>
    <property type="molecule type" value="Genomic_DNA"/>
</dbReference>
<dbReference type="PROSITE" id="PS51217">
    <property type="entry name" value="UVRD_HELICASE_CTER"/>
    <property type="match status" value="1"/>
</dbReference>
<dbReference type="PROSITE" id="PS51198">
    <property type="entry name" value="UVRD_HELICASE_ATP_BIND"/>
    <property type="match status" value="1"/>
</dbReference>
<sequence>MQQLNSVTFPLTGPSLIEASAGTGKTYTIVNLYLRLLLGDGCEPHDIENILVVTFTKAATAELRERIRARLHDAYMAFYADKLDNVNDEVLHHLIHHCQDKGMALRRLNLAIRQMDEAAVFTIHSFCQRMLSEHAFESGANYDVDMVMDESQWVELAVNDYWRREIAPQDTHWIEMVMSVFNSPDQLRQTLRPLLYRSVRIDDAHDVMQLEHNVKEYVHAVKRFKLWWLNANLSAKLLEAGLKKNHSVGKAAFHEKILAFCQSDDIVPQFSSAPSWESITSDKIQKALPKTLDKPLDIDFTVIDDLHLTLTSIQRALKPSIIAHAQHAVSQLLADIKQRLSLIAPDDLLRVLHDALRHPQTGKKLAEAIRQSYPAALIDEFQDTDAIQFSIFESLYLSLQSGSPQDNDNHRLINEIPVDAPNMTSPCCFIMIGDPKQAIYAFRGADIFTYIQAKRCLSEERLFTLTKNYRTQSSLVHSVNHIFARQKNAFMMDADIPFMPVQAHQSETAITIGNKRLNALTFRHLRSDTDKPLSWSEASVIMATDAALQVKELLTLNAMVAERAIRAGDCCMLVRDRQEATLLRTALRQQGIDSVFQVRQSVFSSTVARDLYLLLHAIANPAEEQALRAVFCSSLFVMDAAEIDALFSDEKRWQAVLDQCYSWQKSWLRYGIMHTVMQVCEQFDVFRRNVMHFEDGQRRVTDLRHVTELLQEQHAKTPSMSQVLHWFSEHLHEPDDNHEAQQIRLETDENLVQIVTMHSAKGLEYPVVFIPFACRAREANNALYHDANHALRADLNNQEARLALAESERLAEDIRLLYVALTRAVYHCSVGIWNPGDRKKQSVFTRSALGALLIQEHCAMNDTDNVDDGVLAKAIMALVEAKSSNTMDLSDTAYHQIDPSAMAQAPHVTARNDKGSDKSALALSTVTRHNLQTWRLASYSSISKQRQEIEHHTLLPGRDEGERDIEPQKPSVDIDALPTRFAFEKGAQAGSFLHGVLEHCTFNSLDNLPDIVAQQSQWFGIDEEWHIKLVDWITEVLNTPLTGALCDAKLSDLPATHILPEMEFHLPMKQVKEAQFNHILNQFMPGKAKYYRFQEINGMLKGFIDLTFCHQNQYYVADYKSNHLGYHFDDYTQDNLEAAMDDHDYHLQAILYSLAMHRWLRRKLVNYDYDTHFGGAYYLFLRGMSEAQQGRGVYFSRPEKAFIDALDALFDGEYRPQSSEQEQMSLW</sequence>
<feature type="binding site" evidence="15">
    <location>
        <position position="994"/>
    </location>
    <ligand>
        <name>Mg(2+)</name>
        <dbReference type="ChEBI" id="CHEBI:18420"/>
    </ligand>
</feature>
<proteinExistence type="inferred from homology"/>
<dbReference type="InterPro" id="IPR014017">
    <property type="entry name" value="DNA_helicase_UvrD-like_C"/>
</dbReference>
<evidence type="ECO:0000256" key="15">
    <source>
        <dbReference type="HAMAP-Rule" id="MF_01485"/>
    </source>
</evidence>
<evidence type="ECO:0000256" key="12">
    <source>
        <dbReference type="ARBA" id="ARBA00023235"/>
    </source>
</evidence>
<keyword evidence="9 15" id="KW-0460">Magnesium</keyword>
<name>A0ABT3A9C5_9ALTE</name>
<dbReference type="InterPro" id="IPR014016">
    <property type="entry name" value="UvrD-like_ATP-bd"/>
</dbReference>
<dbReference type="NCBIfam" id="TIGR00609">
    <property type="entry name" value="recB"/>
    <property type="match status" value="1"/>
</dbReference>
<evidence type="ECO:0000313" key="20">
    <source>
        <dbReference type="Proteomes" id="UP001652504"/>
    </source>
</evidence>
<keyword evidence="11 15" id="KW-0234">DNA repair</keyword>
<dbReference type="Gene3D" id="1.10.3170.10">
    <property type="entry name" value="Recbcd, chain B, domain 2"/>
    <property type="match status" value="1"/>
</dbReference>
<keyword evidence="8 15" id="KW-0067">ATP-binding</keyword>
<comment type="similarity">
    <text evidence="15">Belongs to the helicase family. UvrD subfamily.</text>
</comment>
<feature type="binding site" evidence="15">
    <location>
        <position position="1118"/>
    </location>
    <ligand>
        <name>Mg(2+)</name>
        <dbReference type="ChEBI" id="CHEBI:18420"/>
    </ligand>
</feature>
<evidence type="ECO:0000256" key="16">
    <source>
        <dbReference type="PROSITE-ProRule" id="PRU00560"/>
    </source>
</evidence>
<keyword evidence="20" id="KW-1185">Reference proteome</keyword>
<dbReference type="Gene3D" id="1.10.486.10">
    <property type="entry name" value="PCRA, domain 4"/>
    <property type="match status" value="1"/>
</dbReference>
<reference evidence="19 20" key="1">
    <citation type="submission" date="2022-10" db="EMBL/GenBank/DDBJ databases">
        <title>Aestuariibacter sp. AA17 isolated from Montipora capitata coral fragment.</title>
        <authorList>
            <person name="Emsley S.A."/>
            <person name="Pfannmuller K.M."/>
            <person name="Loughran R.M."/>
            <person name="Shlafstein M."/>
            <person name="Papke E."/>
            <person name="Saw J.H."/>
            <person name="Ushijima B."/>
            <person name="Videau P."/>
        </authorList>
    </citation>
    <scope>NUCLEOTIDE SEQUENCE [LARGE SCALE GENOMIC DNA]</scope>
    <source>
        <strain evidence="19 20">AA17</strain>
    </source>
</reference>
<evidence type="ECO:0000259" key="17">
    <source>
        <dbReference type="PROSITE" id="PS51198"/>
    </source>
</evidence>
<dbReference type="InterPro" id="IPR011604">
    <property type="entry name" value="PDDEXK-like_dom_sf"/>
</dbReference>
<dbReference type="SUPFAM" id="SSF52540">
    <property type="entry name" value="P-loop containing nucleoside triphosphate hydrolases"/>
    <property type="match status" value="1"/>
</dbReference>
<keyword evidence="10 15" id="KW-0238">DNA-binding</keyword>
<evidence type="ECO:0000256" key="1">
    <source>
        <dbReference type="ARBA" id="ARBA00022722"/>
    </source>
</evidence>
<dbReference type="CDD" id="cd22352">
    <property type="entry name" value="RecB_C-like"/>
    <property type="match status" value="1"/>
</dbReference>
<comment type="catalytic activity">
    <reaction evidence="14 15">
        <text>ATP + H2O = ADP + phosphate + H(+)</text>
        <dbReference type="Rhea" id="RHEA:13065"/>
        <dbReference type="ChEBI" id="CHEBI:15377"/>
        <dbReference type="ChEBI" id="CHEBI:15378"/>
        <dbReference type="ChEBI" id="CHEBI:30616"/>
        <dbReference type="ChEBI" id="CHEBI:43474"/>
        <dbReference type="ChEBI" id="CHEBI:456216"/>
        <dbReference type="EC" id="5.6.2.4"/>
    </reaction>
</comment>
<evidence type="ECO:0000256" key="9">
    <source>
        <dbReference type="ARBA" id="ARBA00022842"/>
    </source>
</evidence>
<keyword evidence="12 15" id="KW-0413">Isomerase</keyword>
<feature type="domain" description="UvrD-like helicase ATP-binding" evidence="17">
    <location>
        <begin position="1"/>
        <end position="472"/>
    </location>
</feature>
<evidence type="ECO:0000256" key="7">
    <source>
        <dbReference type="ARBA" id="ARBA00022839"/>
    </source>
</evidence>
<feature type="region of interest" description="DNA-binding and helicase activity, interacts with RecC" evidence="15">
    <location>
        <begin position="1"/>
        <end position="883"/>
    </location>
</feature>
<gene>
    <name evidence="15 19" type="primary">recB</name>
    <name evidence="19" type="ORF">OE749_10925</name>
</gene>
<comment type="domain">
    <text evidence="15">The N-terminal DNA-binding domain is a ssDNA-dependent ATPase and has ATP-dependent 3'-5' helicase function. This domain interacts with RecC.</text>
</comment>
<evidence type="ECO:0000256" key="4">
    <source>
        <dbReference type="ARBA" id="ARBA00022763"/>
    </source>
</evidence>
<feature type="active site" description="For nuclease activity" evidence="15">
    <location>
        <position position="1118"/>
    </location>
</feature>
<dbReference type="Proteomes" id="UP001652504">
    <property type="component" value="Unassembled WGS sequence"/>
</dbReference>
<organism evidence="19 20">
    <name type="scientific">Fluctibacter corallii</name>
    <dbReference type="NCBI Taxonomy" id="2984329"/>
    <lineage>
        <taxon>Bacteria</taxon>
        <taxon>Pseudomonadati</taxon>
        <taxon>Pseudomonadota</taxon>
        <taxon>Gammaproteobacteria</taxon>
        <taxon>Alteromonadales</taxon>
        <taxon>Alteromonadaceae</taxon>
        <taxon>Fluctibacter</taxon>
    </lineage>
</organism>
<evidence type="ECO:0000256" key="13">
    <source>
        <dbReference type="ARBA" id="ARBA00034617"/>
    </source>
</evidence>
<dbReference type="GO" id="GO:0008854">
    <property type="term" value="F:exodeoxyribonuclease V activity"/>
    <property type="evidence" value="ECO:0007669"/>
    <property type="project" value="UniProtKB-EC"/>
</dbReference>
<keyword evidence="1 15" id="KW-0540">Nuclease</keyword>
<comment type="miscellaneous">
    <text evidence="15">In the RecBCD complex, RecB has a slow 3'-5' helicase, an exonuclease activity and loads RecA onto ssDNA, RecD has a fast 5'-3' helicase activity, while RecC stimulates the ATPase and processivity of the RecB helicase and contributes to recognition of the Chi site.</text>
</comment>
<feature type="binding site" evidence="15">
    <location>
        <position position="1105"/>
    </location>
    <ligand>
        <name>Mg(2+)</name>
        <dbReference type="ChEBI" id="CHEBI:18420"/>
    </ligand>
</feature>
<dbReference type="EC" id="5.6.2.4" evidence="15"/>
<evidence type="ECO:0000313" key="19">
    <source>
        <dbReference type="EMBL" id="MCV2885204.1"/>
    </source>
</evidence>
<feature type="domain" description="UvrD-like helicase C-terminal" evidence="18">
    <location>
        <begin position="500"/>
        <end position="762"/>
    </location>
</feature>
<keyword evidence="3 15" id="KW-0547">Nucleotide-binding</keyword>
<evidence type="ECO:0000256" key="8">
    <source>
        <dbReference type="ARBA" id="ARBA00022840"/>
    </source>
</evidence>
<evidence type="ECO:0000256" key="5">
    <source>
        <dbReference type="ARBA" id="ARBA00022801"/>
    </source>
</evidence>